<organism evidence="1 2">
    <name type="scientific">Parasponia andersonii</name>
    <name type="common">Sponia andersonii</name>
    <dbReference type="NCBI Taxonomy" id="3476"/>
    <lineage>
        <taxon>Eukaryota</taxon>
        <taxon>Viridiplantae</taxon>
        <taxon>Streptophyta</taxon>
        <taxon>Embryophyta</taxon>
        <taxon>Tracheophyta</taxon>
        <taxon>Spermatophyta</taxon>
        <taxon>Magnoliopsida</taxon>
        <taxon>eudicotyledons</taxon>
        <taxon>Gunneridae</taxon>
        <taxon>Pentapetalae</taxon>
        <taxon>rosids</taxon>
        <taxon>fabids</taxon>
        <taxon>Rosales</taxon>
        <taxon>Cannabaceae</taxon>
        <taxon>Parasponia</taxon>
    </lineage>
</organism>
<comment type="caution">
    <text evidence="1">The sequence shown here is derived from an EMBL/GenBank/DDBJ whole genome shotgun (WGS) entry which is preliminary data.</text>
</comment>
<accession>A0A2P5C6W4</accession>
<feature type="non-terminal residue" evidence="1">
    <location>
        <position position="1"/>
    </location>
</feature>
<gene>
    <name evidence="1" type="ORF">PanWU01x14_178530</name>
</gene>
<dbReference type="AlphaFoldDB" id="A0A2P5C6W4"/>
<proteinExistence type="predicted"/>
<dbReference type="EMBL" id="JXTB01000167">
    <property type="protein sequence ID" value="PON56810.1"/>
    <property type="molecule type" value="Genomic_DNA"/>
</dbReference>
<sequence length="110" mass="12203">LENTYVAGNSVDDSVPLNNEATMIIEEIIPGPLNDEIVKERNLLQDGTDSEHIGLKKLNSVNEVGKEKMELVASGSLPKKASSSIYNQRNLIKNLILENKMEQQQLLTVQ</sequence>
<protein>
    <submittedName>
        <fullName evidence="1">Uncharacterized protein</fullName>
    </submittedName>
</protein>
<reference evidence="2" key="1">
    <citation type="submission" date="2016-06" db="EMBL/GenBank/DDBJ databases">
        <title>Parallel loss of symbiosis genes in relatives of nitrogen-fixing non-legume Parasponia.</title>
        <authorList>
            <person name="Van Velzen R."/>
            <person name="Holmer R."/>
            <person name="Bu F."/>
            <person name="Rutten L."/>
            <person name="Van Zeijl A."/>
            <person name="Liu W."/>
            <person name="Santuari L."/>
            <person name="Cao Q."/>
            <person name="Sharma T."/>
            <person name="Shen D."/>
            <person name="Roswanjaya Y."/>
            <person name="Wardhani T."/>
            <person name="Kalhor M.S."/>
            <person name="Jansen J."/>
            <person name="Van den Hoogen J."/>
            <person name="Gungor B."/>
            <person name="Hartog M."/>
            <person name="Hontelez J."/>
            <person name="Verver J."/>
            <person name="Yang W.-C."/>
            <person name="Schijlen E."/>
            <person name="Repin R."/>
            <person name="Schilthuizen M."/>
            <person name="Schranz E."/>
            <person name="Heidstra R."/>
            <person name="Miyata K."/>
            <person name="Fedorova E."/>
            <person name="Kohlen W."/>
            <person name="Bisseling T."/>
            <person name="Smit S."/>
            <person name="Geurts R."/>
        </authorList>
    </citation>
    <scope>NUCLEOTIDE SEQUENCE [LARGE SCALE GENOMIC DNA]</scope>
    <source>
        <strain evidence="2">cv. WU1-14</strain>
    </source>
</reference>
<keyword evidence="2" id="KW-1185">Reference proteome</keyword>
<evidence type="ECO:0000313" key="1">
    <source>
        <dbReference type="EMBL" id="PON56810.1"/>
    </source>
</evidence>
<dbReference type="Proteomes" id="UP000237105">
    <property type="component" value="Unassembled WGS sequence"/>
</dbReference>
<evidence type="ECO:0000313" key="2">
    <source>
        <dbReference type="Proteomes" id="UP000237105"/>
    </source>
</evidence>
<name>A0A2P5C6W4_PARAD</name>